<name>A0A7V8FD52_STEMA</name>
<evidence type="ECO:0000313" key="2">
    <source>
        <dbReference type="EMBL" id="KAF1012940.1"/>
    </source>
</evidence>
<evidence type="ECO:0000313" key="3">
    <source>
        <dbReference type="Proteomes" id="UP000487117"/>
    </source>
</evidence>
<feature type="compositionally biased region" description="Low complexity" evidence="1">
    <location>
        <begin position="39"/>
        <end position="55"/>
    </location>
</feature>
<feature type="compositionally biased region" description="Basic and acidic residues" evidence="1">
    <location>
        <begin position="13"/>
        <end position="25"/>
    </location>
</feature>
<sequence>MPISAMIATSAASRRERPKREEMKSAMDTTFSLRAISASRSMMRQPNSSSSSGPR</sequence>
<accession>A0A7V8FD52</accession>
<evidence type="ECO:0000256" key="1">
    <source>
        <dbReference type="SAM" id="MobiDB-lite"/>
    </source>
</evidence>
<dbReference type="Proteomes" id="UP000487117">
    <property type="component" value="Unassembled WGS sequence"/>
</dbReference>
<reference evidence="3" key="1">
    <citation type="journal article" date="2020" name="MBio">
        <title>Horizontal gene transfer to a defensive symbiont with a reduced genome amongst a multipartite beetle microbiome.</title>
        <authorList>
            <person name="Waterworth S.C."/>
            <person name="Florez L.V."/>
            <person name="Rees E.R."/>
            <person name="Hertweck C."/>
            <person name="Kaltenpoth M."/>
            <person name="Kwan J.C."/>
        </authorList>
    </citation>
    <scope>NUCLEOTIDE SEQUENCE [LARGE SCALE GENOMIC DNA]</scope>
</reference>
<gene>
    <name evidence="2" type="ORF">GAK31_03767</name>
</gene>
<comment type="caution">
    <text evidence="2">The sequence shown here is derived from an EMBL/GenBank/DDBJ whole genome shotgun (WGS) entry which is preliminary data.</text>
</comment>
<feature type="region of interest" description="Disordered" evidence="1">
    <location>
        <begin position="1"/>
        <end position="55"/>
    </location>
</feature>
<protein>
    <submittedName>
        <fullName evidence="2">Uncharacterized protein</fullName>
    </submittedName>
</protein>
<dbReference type="AlphaFoldDB" id="A0A7V8FD52"/>
<proteinExistence type="predicted"/>
<organism evidence="2 3">
    <name type="scientific">Stenotrophomonas maltophilia</name>
    <name type="common">Pseudomonas maltophilia</name>
    <name type="synonym">Xanthomonas maltophilia</name>
    <dbReference type="NCBI Taxonomy" id="40324"/>
    <lineage>
        <taxon>Bacteria</taxon>
        <taxon>Pseudomonadati</taxon>
        <taxon>Pseudomonadota</taxon>
        <taxon>Gammaproteobacteria</taxon>
        <taxon>Lysobacterales</taxon>
        <taxon>Lysobacteraceae</taxon>
        <taxon>Stenotrophomonas</taxon>
        <taxon>Stenotrophomonas maltophilia group</taxon>
    </lineage>
</organism>
<dbReference type="EMBL" id="WNDS01000006">
    <property type="protein sequence ID" value="KAF1012940.1"/>
    <property type="molecule type" value="Genomic_DNA"/>
</dbReference>